<evidence type="ECO:0000256" key="2">
    <source>
        <dbReference type="ARBA" id="ARBA00022618"/>
    </source>
</evidence>
<evidence type="ECO:0000313" key="14">
    <source>
        <dbReference type="Proteomes" id="UP000438448"/>
    </source>
</evidence>
<dbReference type="Gene3D" id="3.90.190.20">
    <property type="entry name" value="Mur ligase, C-terminal domain"/>
    <property type="match status" value="1"/>
</dbReference>
<dbReference type="GO" id="GO:0008360">
    <property type="term" value="P:regulation of cell shape"/>
    <property type="evidence" value="ECO:0007669"/>
    <property type="project" value="UniProtKB-KW"/>
</dbReference>
<evidence type="ECO:0000256" key="4">
    <source>
        <dbReference type="ARBA" id="ARBA00022984"/>
    </source>
</evidence>
<keyword evidence="7" id="KW-0067">ATP-binding</keyword>
<dbReference type="InterPro" id="IPR036565">
    <property type="entry name" value="Mur-like_cat_sf"/>
</dbReference>
<keyword evidence="7" id="KW-0460">Magnesium</keyword>
<feature type="domain" description="Mur ligase N-terminal catalytic" evidence="10">
    <location>
        <begin position="42"/>
        <end position="117"/>
    </location>
</feature>
<feature type="short sequence motif" description="Meso-diaminopimelate recognition motif" evidence="7">
    <location>
        <begin position="511"/>
        <end position="514"/>
    </location>
</feature>
<organism evidence="13 14">
    <name type="scientific">Nocardia macrotermitis</name>
    <dbReference type="NCBI Taxonomy" id="2585198"/>
    <lineage>
        <taxon>Bacteria</taxon>
        <taxon>Bacillati</taxon>
        <taxon>Actinomycetota</taxon>
        <taxon>Actinomycetes</taxon>
        <taxon>Mycobacteriales</taxon>
        <taxon>Nocardiaceae</taxon>
        <taxon>Nocardia</taxon>
    </lineage>
</organism>
<accession>A0A7K0D8U8</accession>
<dbReference type="SUPFAM" id="SSF53623">
    <property type="entry name" value="MurD-like peptide ligases, catalytic domain"/>
    <property type="match status" value="1"/>
</dbReference>
<proteinExistence type="inferred from homology"/>
<dbReference type="Gene3D" id="3.40.1390.10">
    <property type="entry name" value="MurE/MurF, N-terminal domain"/>
    <property type="match status" value="1"/>
</dbReference>
<dbReference type="HAMAP" id="MF_00208">
    <property type="entry name" value="MurE"/>
    <property type="match status" value="1"/>
</dbReference>
<dbReference type="InterPro" id="IPR036615">
    <property type="entry name" value="Mur_ligase_C_dom_sf"/>
</dbReference>
<dbReference type="Proteomes" id="UP000438448">
    <property type="component" value="Unassembled WGS sequence"/>
</dbReference>
<feature type="binding site" evidence="7">
    <location>
        <position position="487"/>
    </location>
    <ligand>
        <name>meso-2,6-diaminopimelate</name>
        <dbReference type="ChEBI" id="CHEBI:57791"/>
    </ligand>
</feature>
<dbReference type="SUPFAM" id="SSF63418">
    <property type="entry name" value="MurE/MurF N-terminal domain"/>
    <property type="match status" value="1"/>
</dbReference>
<evidence type="ECO:0000256" key="3">
    <source>
        <dbReference type="ARBA" id="ARBA00022960"/>
    </source>
</evidence>
<dbReference type="PANTHER" id="PTHR23135">
    <property type="entry name" value="MUR LIGASE FAMILY MEMBER"/>
    <property type="match status" value="1"/>
</dbReference>
<comment type="pathway">
    <text evidence="7 8">Cell wall biogenesis; peptidoglycan biosynthesis.</text>
</comment>
<feature type="binding site" evidence="7">
    <location>
        <begin position="511"/>
        <end position="514"/>
    </location>
    <ligand>
        <name>meso-2,6-diaminopimelate</name>
        <dbReference type="ChEBI" id="CHEBI:57791"/>
    </ligand>
</feature>
<evidence type="ECO:0000256" key="7">
    <source>
        <dbReference type="HAMAP-Rule" id="MF_00208"/>
    </source>
</evidence>
<comment type="caution">
    <text evidence="13">The sequence shown here is derived from an EMBL/GenBank/DDBJ whole genome shotgun (WGS) entry which is preliminary data.</text>
</comment>
<dbReference type="PANTHER" id="PTHR23135:SF4">
    <property type="entry name" value="UDP-N-ACETYLMURAMOYL-L-ALANYL-D-GLUTAMATE--2,6-DIAMINOPIMELATE LIGASE MURE HOMOLOG, CHLOROPLASTIC"/>
    <property type="match status" value="1"/>
</dbReference>
<comment type="catalytic activity">
    <reaction evidence="7">
        <text>UDP-N-acetyl-alpha-D-muramoyl-L-alanyl-D-glutamate + meso-2,6-diaminopimelate + ATP = UDP-N-acetyl-alpha-D-muramoyl-L-alanyl-gamma-D-glutamyl-meso-2,6-diaminopimelate + ADP + phosphate + H(+)</text>
        <dbReference type="Rhea" id="RHEA:23676"/>
        <dbReference type="ChEBI" id="CHEBI:15378"/>
        <dbReference type="ChEBI" id="CHEBI:30616"/>
        <dbReference type="ChEBI" id="CHEBI:43474"/>
        <dbReference type="ChEBI" id="CHEBI:57791"/>
        <dbReference type="ChEBI" id="CHEBI:83900"/>
        <dbReference type="ChEBI" id="CHEBI:83905"/>
        <dbReference type="ChEBI" id="CHEBI:456216"/>
        <dbReference type="EC" id="6.3.2.13"/>
    </reaction>
</comment>
<dbReference type="InterPro" id="IPR013221">
    <property type="entry name" value="Mur_ligase_cen"/>
</dbReference>
<dbReference type="GO" id="GO:0051301">
    <property type="term" value="P:cell division"/>
    <property type="evidence" value="ECO:0007669"/>
    <property type="project" value="UniProtKB-KW"/>
</dbReference>
<keyword evidence="4 7" id="KW-0573">Peptidoglycan synthesis</keyword>
<evidence type="ECO:0000259" key="12">
    <source>
        <dbReference type="Pfam" id="PF08245"/>
    </source>
</evidence>
<keyword evidence="2 7" id="KW-0132">Cell division</keyword>
<feature type="binding site" evidence="7">
    <location>
        <begin position="224"/>
        <end position="225"/>
    </location>
    <ligand>
        <name>UDP-N-acetyl-alpha-D-muramoyl-L-alanyl-D-glutamate</name>
        <dbReference type="ChEBI" id="CHEBI:83900"/>
    </ligand>
</feature>
<feature type="binding site" evidence="7">
    <location>
        <position position="49"/>
    </location>
    <ligand>
        <name>UDP-N-acetyl-alpha-D-muramoyl-L-alanyl-D-glutamate</name>
        <dbReference type="ChEBI" id="CHEBI:83900"/>
    </ligand>
</feature>
<keyword evidence="7" id="KW-0963">Cytoplasm</keyword>
<keyword evidence="3 7" id="KW-0133">Cell shape</keyword>
<sequence>MQPSPQVLRPAVPPSTELHTVVELTGARLSGVGVGELTGVVITGIEQRSNAVQPGDLFAGLAGAHAHGARFAADAVARGAVAVLTDAVGAESIGTLSVPVLVHENPRSVLGELSAAIYGNPSQRLRVLGITGTSGKTTTSYLVEAGLSAAGLRTALIGTIETRIGGPRPSGQGCDAPGGPGGGSVRNHAGPSEASPSDSAEAACVTTQGPRSGGNWSWVPSALTTPEAPQLHAMFALMVEQGVQAVVMEVSSHALALGRVDGVRFAVGAFTNLSQDHLDFHADFEDYFAAKRKLFVPESLSASSGSVAAQTCVICVDDAWGRRLAREVGGRAPVVTVSTGAGPIGDGAEPDWTAVDATTLGGGEQRFTALGPGAASGAEQSGASAPAENVKVDVRLRLPGRYNIANGLLAIAVCAAAGVDAEVAARALAEVDVPGRMQRVDRGQDFLAVVDYAHKPAAVESVIATLREYLKGSNGRLAVVVGAGGDRDAGKRPLMGATAARGAELVIITDDNPRSEDPATIRAAIGAGALGMAEAERGEVTEIGDRAAAIAAAVDWARSGDVVLVAGKGHETGQEIAGVKYPFDDREVLAEALCRRSVPDDKDLTVS</sequence>
<feature type="binding site" evidence="7">
    <location>
        <begin position="132"/>
        <end position="138"/>
    </location>
    <ligand>
        <name>ATP</name>
        <dbReference type="ChEBI" id="CHEBI:30616"/>
    </ligand>
</feature>
<feature type="domain" description="Mur ligase central" evidence="12">
    <location>
        <begin position="130"/>
        <end position="165"/>
    </location>
</feature>
<evidence type="ECO:0000259" key="10">
    <source>
        <dbReference type="Pfam" id="PF01225"/>
    </source>
</evidence>
<evidence type="ECO:0000256" key="8">
    <source>
        <dbReference type="RuleBase" id="RU004135"/>
    </source>
</evidence>
<dbReference type="InterPro" id="IPR035911">
    <property type="entry name" value="MurE/MurF_N"/>
</dbReference>
<dbReference type="GO" id="GO:0000287">
    <property type="term" value="F:magnesium ion binding"/>
    <property type="evidence" value="ECO:0007669"/>
    <property type="project" value="UniProtKB-UniRule"/>
</dbReference>
<dbReference type="InterPro" id="IPR000713">
    <property type="entry name" value="Mur_ligase_N"/>
</dbReference>
<reference evidence="13 14" key="1">
    <citation type="submission" date="2019-10" db="EMBL/GenBank/DDBJ databases">
        <title>Nocardia macrotermitis sp. nov. and Nocardia aurantia sp. nov., isolated from the gut of fungus growing-termite Macrotermes natalensis.</title>
        <authorList>
            <person name="Benndorf R."/>
            <person name="Schwitalla J."/>
            <person name="Martin K."/>
            <person name="De Beer W."/>
            <person name="Kaster A.-K."/>
            <person name="Vollmers J."/>
            <person name="Poulsen M."/>
            <person name="Beemelmanns C."/>
        </authorList>
    </citation>
    <scope>NUCLEOTIDE SEQUENCE [LARGE SCALE GENOMIC DNA]</scope>
    <source>
        <strain evidence="13 14">RB20</strain>
    </source>
</reference>
<keyword evidence="7 13" id="KW-0436">Ligase</keyword>
<dbReference type="SUPFAM" id="SSF53244">
    <property type="entry name" value="MurD-like peptide ligases, peptide-binding domain"/>
    <property type="match status" value="1"/>
</dbReference>
<evidence type="ECO:0000256" key="9">
    <source>
        <dbReference type="SAM" id="MobiDB-lite"/>
    </source>
</evidence>
<comment type="cofactor">
    <cofactor evidence="7">
        <name>Mg(2+)</name>
        <dbReference type="ChEBI" id="CHEBI:18420"/>
    </cofactor>
</comment>
<feature type="domain" description="Mur ligase C-terminal" evidence="11">
    <location>
        <begin position="435"/>
        <end position="569"/>
    </location>
</feature>
<feature type="binding site" evidence="7">
    <location>
        <position position="571"/>
    </location>
    <ligand>
        <name>meso-2,6-diaminopimelate</name>
        <dbReference type="ChEBI" id="CHEBI:57791"/>
    </ligand>
</feature>
<comment type="PTM">
    <text evidence="7">Carboxylation is probably crucial for Mg(2+) binding and, consequently, for the gamma-phosphate positioning of ATP.</text>
</comment>
<dbReference type="InterPro" id="IPR005761">
    <property type="entry name" value="UDP-N-AcMur-Glu-dNH2Pim_ligase"/>
</dbReference>
<feature type="compositionally biased region" description="Low complexity" evidence="9">
    <location>
        <begin position="191"/>
        <end position="203"/>
    </location>
</feature>
<dbReference type="GO" id="GO:0005524">
    <property type="term" value="F:ATP binding"/>
    <property type="evidence" value="ECO:0007669"/>
    <property type="project" value="UniProtKB-UniRule"/>
</dbReference>
<dbReference type="EMBL" id="WEGK01000009">
    <property type="protein sequence ID" value="MQY21294.1"/>
    <property type="molecule type" value="Genomic_DNA"/>
</dbReference>
<evidence type="ECO:0000256" key="1">
    <source>
        <dbReference type="ARBA" id="ARBA00005898"/>
    </source>
</evidence>
<dbReference type="AlphaFoldDB" id="A0A7K0D8U8"/>
<name>A0A7K0D8U8_9NOCA</name>
<dbReference type="GO" id="GO:0005737">
    <property type="term" value="C:cytoplasm"/>
    <property type="evidence" value="ECO:0007669"/>
    <property type="project" value="UniProtKB-SubCell"/>
</dbReference>
<dbReference type="Gene3D" id="3.40.1190.10">
    <property type="entry name" value="Mur-like, catalytic domain"/>
    <property type="match status" value="1"/>
</dbReference>
<feature type="binding site" evidence="7">
    <location>
        <position position="567"/>
    </location>
    <ligand>
        <name>meso-2,6-diaminopimelate</name>
        <dbReference type="ChEBI" id="CHEBI:57791"/>
    </ligand>
</feature>
<dbReference type="Pfam" id="PF02875">
    <property type="entry name" value="Mur_ligase_C"/>
    <property type="match status" value="1"/>
</dbReference>
<dbReference type="GO" id="GO:0008765">
    <property type="term" value="F:UDP-N-acetylmuramoylalanyl-D-glutamate-2,6-diaminopimelate ligase activity"/>
    <property type="evidence" value="ECO:0007669"/>
    <property type="project" value="UniProtKB-UniRule"/>
</dbReference>
<feature type="binding site" evidence="7">
    <location>
        <position position="251"/>
    </location>
    <ligand>
        <name>UDP-N-acetyl-alpha-D-muramoyl-L-alanyl-D-glutamate</name>
        <dbReference type="ChEBI" id="CHEBI:83900"/>
    </ligand>
</feature>
<evidence type="ECO:0000256" key="6">
    <source>
        <dbReference type="ARBA" id="ARBA00023316"/>
    </source>
</evidence>
<dbReference type="InterPro" id="IPR004101">
    <property type="entry name" value="Mur_ligase_C"/>
</dbReference>
<dbReference type="Pfam" id="PF08245">
    <property type="entry name" value="Mur_ligase_M"/>
    <property type="match status" value="2"/>
</dbReference>
<keyword evidence="5 7" id="KW-0131">Cell cycle</keyword>
<feature type="modified residue" description="N6-carboxylysine" evidence="7">
    <location>
        <position position="291"/>
    </location>
</feature>
<protein>
    <recommendedName>
        <fullName evidence="7">UDP-N-acetylmuramoyl-L-alanyl-D-glutamate--2,6-diaminopimelate ligase</fullName>
        <ecNumber evidence="7">6.3.2.13</ecNumber>
    </recommendedName>
    <alternativeName>
        <fullName evidence="7">Meso-A2pm-adding enzyme</fullName>
    </alternativeName>
    <alternativeName>
        <fullName evidence="7">Meso-diaminopimelate-adding enzyme</fullName>
    </alternativeName>
    <alternativeName>
        <fullName evidence="7">UDP-MurNAc-L-Ala-D-Glu:meso-diaminopimelate ligase</fullName>
    </alternativeName>
    <alternativeName>
        <fullName evidence="7">UDP-MurNAc-tripeptide synthetase</fullName>
    </alternativeName>
    <alternativeName>
        <fullName evidence="7">UDP-N-acetylmuramyl-tripeptide synthetase</fullName>
    </alternativeName>
</protein>
<gene>
    <name evidence="7 13" type="primary">murE</name>
    <name evidence="13" type="ORF">NRB20_44040</name>
</gene>
<comment type="subcellular location">
    <subcellularLocation>
        <location evidence="7 8">Cytoplasm</location>
    </subcellularLocation>
</comment>
<dbReference type="UniPathway" id="UPA00219"/>
<dbReference type="GO" id="GO:0071555">
    <property type="term" value="P:cell wall organization"/>
    <property type="evidence" value="ECO:0007669"/>
    <property type="project" value="UniProtKB-KW"/>
</dbReference>
<dbReference type="Pfam" id="PF01225">
    <property type="entry name" value="Mur_ligase"/>
    <property type="match status" value="1"/>
</dbReference>
<dbReference type="EC" id="6.3.2.13" evidence="7"/>
<evidence type="ECO:0000313" key="13">
    <source>
        <dbReference type="EMBL" id="MQY21294.1"/>
    </source>
</evidence>
<keyword evidence="6 7" id="KW-0961">Cell wall biogenesis/degradation</keyword>
<feature type="region of interest" description="Disordered" evidence="9">
    <location>
        <begin position="162"/>
        <end position="212"/>
    </location>
</feature>
<keyword evidence="14" id="KW-1185">Reference proteome</keyword>
<dbReference type="NCBIfam" id="TIGR01085">
    <property type="entry name" value="murE"/>
    <property type="match status" value="1"/>
</dbReference>
<feature type="binding site" evidence="7">
    <location>
        <position position="259"/>
    </location>
    <ligand>
        <name>UDP-N-acetyl-alpha-D-muramoyl-L-alanyl-D-glutamate</name>
        <dbReference type="ChEBI" id="CHEBI:83900"/>
    </ligand>
</feature>
<keyword evidence="7" id="KW-0547">Nucleotide-binding</keyword>
<evidence type="ECO:0000259" key="11">
    <source>
        <dbReference type="Pfam" id="PF02875"/>
    </source>
</evidence>
<comment type="function">
    <text evidence="7">Catalyzes the addition of meso-diaminopimelic acid to the nucleotide precursor UDP-N-acetylmuramoyl-L-alanyl-D-glutamate (UMAG) in the biosynthesis of bacterial cell-wall peptidoglycan.</text>
</comment>
<comment type="similarity">
    <text evidence="1 7">Belongs to the MurCDEF family. MurE subfamily.</text>
</comment>
<evidence type="ECO:0000256" key="5">
    <source>
        <dbReference type="ARBA" id="ARBA00023306"/>
    </source>
</evidence>
<comment type="caution">
    <text evidence="7">Lacks conserved residue(s) required for the propagation of feature annotation.</text>
</comment>
<feature type="domain" description="Mur ligase central" evidence="12">
    <location>
        <begin position="206"/>
        <end position="414"/>
    </location>
</feature>
<dbReference type="GO" id="GO:0009252">
    <property type="term" value="P:peptidoglycan biosynthetic process"/>
    <property type="evidence" value="ECO:0007669"/>
    <property type="project" value="UniProtKB-UniRule"/>
</dbReference>